<evidence type="ECO:0000259" key="9">
    <source>
        <dbReference type="Pfam" id="PF17404"/>
    </source>
</evidence>
<dbReference type="GO" id="GO:0032545">
    <property type="term" value="C:CURI complex"/>
    <property type="evidence" value="ECO:0007669"/>
    <property type="project" value="TreeGrafter"/>
</dbReference>
<evidence type="ECO:0000313" key="14">
    <source>
        <dbReference type="Proteomes" id="UP000789572"/>
    </source>
</evidence>
<comment type="caution">
    <text evidence="13">The sequence shown here is derived from an EMBL/GenBank/DDBJ whole genome shotgun (WGS) entry which is preliminary data.</text>
</comment>
<dbReference type="GO" id="GO:0006409">
    <property type="term" value="P:tRNA export from nucleus"/>
    <property type="evidence" value="ECO:0007669"/>
    <property type="project" value="TreeGrafter"/>
</dbReference>
<keyword evidence="14" id="KW-1185">Reference proteome</keyword>
<feature type="domain" description="Nrap protein" evidence="12">
    <location>
        <begin position="1059"/>
        <end position="1191"/>
    </location>
</feature>
<feature type="domain" description="Nrap protein" evidence="11">
    <location>
        <begin position="903"/>
        <end position="1055"/>
    </location>
</feature>
<keyword evidence="5" id="KW-0690">Ribosome biogenesis</keyword>
<evidence type="ECO:0000259" key="10">
    <source>
        <dbReference type="Pfam" id="PF17405"/>
    </source>
</evidence>
<keyword evidence="3 5" id="KW-0694">RNA-binding</keyword>
<dbReference type="InterPro" id="IPR035367">
    <property type="entry name" value="Nrap_D2"/>
</dbReference>
<evidence type="ECO:0000256" key="6">
    <source>
        <dbReference type="SAM" id="MobiDB-lite"/>
    </source>
</evidence>
<dbReference type="Pfam" id="PF03813">
    <property type="entry name" value="Nrap"/>
    <property type="match status" value="1"/>
</dbReference>
<name>A0A9N8VKB1_9GLOM</name>
<feature type="compositionally biased region" description="Acidic residues" evidence="6">
    <location>
        <begin position="25"/>
        <end position="67"/>
    </location>
</feature>
<evidence type="ECO:0000256" key="4">
    <source>
        <dbReference type="ARBA" id="ARBA00023242"/>
    </source>
</evidence>
<evidence type="ECO:0000259" key="11">
    <source>
        <dbReference type="Pfam" id="PF17406"/>
    </source>
</evidence>
<dbReference type="Pfam" id="PF17405">
    <property type="entry name" value="Nrap_D4"/>
    <property type="match status" value="1"/>
</dbReference>
<evidence type="ECO:0000259" key="7">
    <source>
        <dbReference type="Pfam" id="PF03813"/>
    </source>
</evidence>
<sequence>MPQIKRKNTSALWQPKKMAKPDPPSSEDDSDSSGDYIEESDASEQFSNEDEQDLSEEDEYMSVDEGDGDHKPEGARSVIIKKKKNPLYKAPTNEEIQGLKETTDLFKSNIFKLQLDELLSEIRLDYTKHKHLESALHTLKSALDSLPSIPPQSLNEIKTHLLKQKIKIPFPNPAPEEKDVKYMFGFEKPTAVHLIGSYPLRTGIRKKEGFSVDVGVVMPRSIFQEKDYMNYRYFYKRAYYLAVLANSLGGKHAKFNVKFKCVNADLRQTILILHPSGNDSATDFSKLNCVIRIFPCIPPDLFPIKRLSPSRNNVRLHSTPTPLQSLTNGDSSTTTKSELSNSPSLPATAQYNTLILRDAHIITNFTFLHEHNKLCPAFKDACIIGKLWLYQRGFEQFNGFIWSMLLGYLLESGGGNGRKKLSSGFSSYQLVRGVMDFLANHDFKKEPLFLRKSEAVGEFSREVFIANFDVVFVDASGRLNLFGLIPKHVLDQVQHEARLGMSYFNEVNEDRFEALFLQRVDDLKFRYDNIAKITHIPSTYPLYNDSSKLEYPDYFLHFARILPVLLSKALTDRVTLITTTYNDLPPWPVSSSPPSLAADASLYLCILLNHEQSARLVDKGPPSNDEVAAGNFRKLWGRKAETRRFKDGSIVESVVWEAKSMEEKALIVKQMVLHLLNLHFRISEYNGVHYWAGNLDEFIRPSPIVPKRIYNPITNDQGFQTLMHEFQEFSKLMSSIDDIPLEIESVSSAHSALRYSSVFIPRPYIFSSHASFSYIEPIEVRLHLEGSAKWPDDLVAIQKMKIAFYIRIAEKLHENGLNAVVVTDGKDSIEANDFMDVISQSGYGFRCRIYLERDKTLLERGIKDKRSTQTKKDEYTKALKKYRRLFVGIPMHTSQIHTLCNKYTSLSLTIRITKRWFSAHLLSPHVDEELIELLCAYVYLNPSPFAIPASGITGFLRVLYLLSHFDWKNEPLIVDIPGDMTSTRMSEIREEFKRMRKSDEQIRHAAMYVVSGNNKEDYSWGWDKPERVVVARIQALASSALNHIDATENEWKRLFVTPLNVYDAIIYVDPSKCTRYYENLNPNPKYFANNHLAQHSLPVIVGFDPVDAYLNDLLKLYSNVALFFYDRYGGTTIGVLWKPSELSPRRWKATLEFSTMPETYTSNVITSNKVVPNQHAILAEMERLGSGLVTHVEITK</sequence>
<evidence type="ECO:0000259" key="8">
    <source>
        <dbReference type="Pfam" id="PF17403"/>
    </source>
</evidence>
<proteinExistence type="inferred from homology"/>
<dbReference type="Pfam" id="PF17404">
    <property type="entry name" value="Nrap_D3"/>
    <property type="match status" value="1"/>
</dbReference>
<reference evidence="13" key="1">
    <citation type="submission" date="2021-06" db="EMBL/GenBank/DDBJ databases">
        <authorList>
            <person name="Kallberg Y."/>
            <person name="Tangrot J."/>
            <person name="Rosling A."/>
        </authorList>
    </citation>
    <scope>NUCLEOTIDE SEQUENCE</scope>
    <source>
        <strain evidence="13">IA702</strain>
    </source>
</reference>
<dbReference type="GO" id="GO:0003723">
    <property type="term" value="F:RNA binding"/>
    <property type="evidence" value="ECO:0007669"/>
    <property type="project" value="UniProtKB-KW"/>
</dbReference>
<comment type="similarity">
    <text evidence="2 5">Belongs to the NRAP family.</text>
</comment>
<dbReference type="InterPro" id="IPR005554">
    <property type="entry name" value="NOL6/Upt22"/>
</dbReference>
<accession>A0A9N8VKB1</accession>
<dbReference type="Gene3D" id="1.10.1410.10">
    <property type="match status" value="2"/>
</dbReference>
<dbReference type="Gene3D" id="3.30.70.3030">
    <property type="match status" value="1"/>
</dbReference>
<dbReference type="Pfam" id="PF17407">
    <property type="entry name" value="Nrap_D6"/>
    <property type="match status" value="1"/>
</dbReference>
<keyword evidence="5" id="KW-0687">Ribonucleoprotein</keyword>
<evidence type="ECO:0000259" key="12">
    <source>
        <dbReference type="Pfam" id="PF17407"/>
    </source>
</evidence>
<evidence type="ECO:0000313" key="13">
    <source>
        <dbReference type="EMBL" id="CAG8457739.1"/>
    </source>
</evidence>
<evidence type="ECO:0000256" key="5">
    <source>
        <dbReference type="RuleBase" id="RU364032"/>
    </source>
</evidence>
<dbReference type="Pfam" id="PF17403">
    <property type="entry name" value="Nrap_D2"/>
    <property type="match status" value="1"/>
</dbReference>
<evidence type="ECO:0000256" key="3">
    <source>
        <dbReference type="ARBA" id="ARBA00022884"/>
    </source>
</evidence>
<gene>
    <name evidence="13" type="ORF">POCULU_LOCUS390</name>
</gene>
<dbReference type="PANTHER" id="PTHR17972:SF0">
    <property type="entry name" value="NUCLEOLAR PROTEIN 6"/>
    <property type="match status" value="1"/>
</dbReference>
<feature type="domain" description="Nrap protein" evidence="8">
    <location>
        <begin position="377"/>
        <end position="518"/>
    </location>
</feature>
<dbReference type="PANTHER" id="PTHR17972">
    <property type="entry name" value="NUCLEOLAR RNA-ASSOCIATED PROTEIN"/>
    <property type="match status" value="1"/>
</dbReference>
<dbReference type="EMBL" id="CAJVPJ010000020">
    <property type="protein sequence ID" value="CAG8457739.1"/>
    <property type="molecule type" value="Genomic_DNA"/>
</dbReference>
<comment type="subcellular location">
    <subcellularLocation>
        <location evidence="1 5">Nucleus</location>
        <location evidence="1 5">Nucleolus</location>
    </subcellularLocation>
</comment>
<evidence type="ECO:0000256" key="2">
    <source>
        <dbReference type="ARBA" id="ARBA00006674"/>
    </source>
</evidence>
<dbReference type="GO" id="GO:0006364">
    <property type="term" value="P:rRNA processing"/>
    <property type="evidence" value="ECO:0007669"/>
    <property type="project" value="UniProtKB-KW"/>
</dbReference>
<organism evidence="13 14">
    <name type="scientific">Paraglomus occultum</name>
    <dbReference type="NCBI Taxonomy" id="144539"/>
    <lineage>
        <taxon>Eukaryota</taxon>
        <taxon>Fungi</taxon>
        <taxon>Fungi incertae sedis</taxon>
        <taxon>Mucoromycota</taxon>
        <taxon>Glomeromycotina</taxon>
        <taxon>Glomeromycetes</taxon>
        <taxon>Paraglomerales</taxon>
        <taxon>Paraglomeraceae</taxon>
        <taxon>Paraglomus</taxon>
    </lineage>
</organism>
<dbReference type="InterPro" id="IPR035369">
    <property type="entry name" value="Nrap_D4"/>
</dbReference>
<evidence type="ECO:0000256" key="1">
    <source>
        <dbReference type="ARBA" id="ARBA00004604"/>
    </source>
</evidence>
<dbReference type="GO" id="GO:0034456">
    <property type="term" value="C:UTP-C complex"/>
    <property type="evidence" value="ECO:0007669"/>
    <property type="project" value="TreeGrafter"/>
</dbReference>
<dbReference type="Proteomes" id="UP000789572">
    <property type="component" value="Unassembled WGS sequence"/>
</dbReference>
<feature type="domain" description="Nrap protein" evidence="10">
    <location>
        <begin position="709"/>
        <end position="901"/>
    </location>
</feature>
<feature type="domain" description="Nrap protein" evidence="9">
    <location>
        <begin position="525"/>
        <end position="680"/>
    </location>
</feature>
<keyword evidence="5" id="KW-0698">rRNA processing</keyword>
<dbReference type="InterPro" id="IPR035370">
    <property type="entry name" value="Nrap_D5"/>
</dbReference>
<dbReference type="OrthoDB" id="10251401at2759"/>
<dbReference type="InterPro" id="IPR035371">
    <property type="entry name" value="Nrap_D6"/>
</dbReference>
<dbReference type="InterPro" id="IPR035082">
    <property type="entry name" value="Nrap_D1"/>
</dbReference>
<dbReference type="InterPro" id="IPR035368">
    <property type="entry name" value="Nrap_D3"/>
</dbReference>
<dbReference type="Pfam" id="PF17406">
    <property type="entry name" value="Nrap_D5"/>
    <property type="match status" value="1"/>
</dbReference>
<keyword evidence="4 5" id="KW-0539">Nucleus</keyword>
<dbReference type="GO" id="GO:0032040">
    <property type="term" value="C:small-subunit processome"/>
    <property type="evidence" value="ECO:0007669"/>
    <property type="project" value="TreeGrafter"/>
</dbReference>
<protein>
    <recommendedName>
        <fullName evidence="5">U3 small nucleolar RNA-associated protein 22</fullName>
    </recommendedName>
</protein>
<feature type="region of interest" description="Disordered" evidence="6">
    <location>
        <begin position="1"/>
        <end position="78"/>
    </location>
</feature>
<feature type="region of interest" description="Disordered" evidence="6">
    <location>
        <begin position="317"/>
        <end position="344"/>
    </location>
</feature>
<feature type="domain" description="Nrap protein" evidence="7">
    <location>
        <begin position="212"/>
        <end position="373"/>
    </location>
</feature>
<dbReference type="AlphaFoldDB" id="A0A9N8VKB1"/>